<dbReference type="PROSITE" id="PS50110">
    <property type="entry name" value="RESPONSE_REGULATORY"/>
    <property type="match status" value="1"/>
</dbReference>
<dbReference type="InterPro" id="IPR003594">
    <property type="entry name" value="HATPase_dom"/>
</dbReference>
<keyword evidence="3 6" id="KW-0597">Phosphoprotein</keyword>
<reference evidence="10 11" key="1">
    <citation type="journal article" date="2013" name="Genome Announc.">
        <title>Draft Genome Sequence of Indibacter alkaliphilus Strain LW1T, Isolated from Lonar Lake, a Haloalkaline Lake in the Buldana District of Maharashtra, India.</title>
        <authorList>
            <person name="Singh A."/>
            <person name="Kumar Jangir P."/>
            <person name="Sharma R."/>
            <person name="Singh A."/>
            <person name="Kumar Pinnaka A."/>
            <person name="Shivaji S."/>
        </authorList>
    </citation>
    <scope>NUCLEOTIDE SEQUENCE [LARGE SCALE GENOMIC DNA]</scope>
    <source>
        <strain evidence="11">CCUG 57479 / KCTC 22604 / LW1</strain>
    </source>
</reference>
<dbReference type="Gene3D" id="3.40.50.2300">
    <property type="match status" value="1"/>
</dbReference>
<feature type="modified residue" description="4-aspartylphosphate" evidence="6">
    <location>
        <position position="714"/>
    </location>
</feature>
<feature type="transmembrane region" description="Helical" evidence="7">
    <location>
        <begin position="249"/>
        <end position="268"/>
    </location>
</feature>
<dbReference type="Pfam" id="PF07696">
    <property type="entry name" value="7TMR-DISMED2"/>
    <property type="match status" value="1"/>
</dbReference>
<dbReference type="AlphaFoldDB" id="S2E8M1"/>
<dbReference type="SMART" id="SM00388">
    <property type="entry name" value="HisKA"/>
    <property type="match status" value="1"/>
</dbReference>
<evidence type="ECO:0000313" key="11">
    <source>
        <dbReference type="Proteomes" id="UP000006073"/>
    </source>
</evidence>
<keyword evidence="11" id="KW-1185">Reference proteome</keyword>
<accession>S2E8M1</accession>
<keyword evidence="7" id="KW-1133">Transmembrane helix</keyword>
<dbReference type="FunFam" id="3.30.565.10:FF:000010">
    <property type="entry name" value="Sensor histidine kinase RcsC"/>
    <property type="match status" value="1"/>
</dbReference>
<dbReference type="CDD" id="cd17546">
    <property type="entry name" value="REC_hyHK_CKI1_RcsC-like"/>
    <property type="match status" value="1"/>
</dbReference>
<evidence type="ECO:0000256" key="7">
    <source>
        <dbReference type="SAM" id="Phobius"/>
    </source>
</evidence>
<dbReference type="InterPro" id="IPR036097">
    <property type="entry name" value="HisK_dim/P_sf"/>
</dbReference>
<comment type="catalytic activity">
    <reaction evidence="1">
        <text>ATP + protein L-histidine = ADP + protein N-phospho-L-histidine.</text>
        <dbReference type="EC" id="2.7.13.3"/>
    </reaction>
</comment>
<feature type="domain" description="Histidine kinase" evidence="8">
    <location>
        <begin position="420"/>
        <end position="641"/>
    </location>
</feature>
<proteinExistence type="predicted"/>
<dbReference type="InterPro" id="IPR011622">
    <property type="entry name" value="7TMR_DISM_rcpt_extracell_dom2"/>
</dbReference>
<feature type="transmembrane region" description="Helical" evidence="7">
    <location>
        <begin position="311"/>
        <end position="329"/>
    </location>
</feature>
<dbReference type="GO" id="GO:0005886">
    <property type="term" value="C:plasma membrane"/>
    <property type="evidence" value="ECO:0007669"/>
    <property type="project" value="TreeGrafter"/>
</dbReference>
<dbReference type="EMBL" id="ALWO02000023">
    <property type="protein sequence ID" value="EOZ98643.1"/>
    <property type="molecule type" value="Genomic_DNA"/>
</dbReference>
<dbReference type="InterPro" id="IPR001789">
    <property type="entry name" value="Sig_transdc_resp-reg_receiver"/>
</dbReference>
<keyword evidence="7" id="KW-0472">Membrane</keyword>
<dbReference type="Proteomes" id="UP000006073">
    <property type="component" value="Unassembled WGS sequence"/>
</dbReference>
<feature type="transmembrane region" description="Helical" evidence="7">
    <location>
        <begin position="280"/>
        <end position="305"/>
    </location>
</feature>
<keyword evidence="5 10" id="KW-0418">Kinase</keyword>
<dbReference type="Pfam" id="PF02518">
    <property type="entry name" value="HATPase_c"/>
    <property type="match status" value="1"/>
</dbReference>
<dbReference type="SMART" id="SM00387">
    <property type="entry name" value="HATPase_c"/>
    <property type="match status" value="1"/>
</dbReference>
<dbReference type="Pfam" id="PF00072">
    <property type="entry name" value="Response_reg"/>
    <property type="match status" value="1"/>
</dbReference>
<sequence>MQLGRILLSVIFFLTVSIPVKAIDPNTEYPISIFELAEIADLNDMKLDVEVFLEREDEFEFIRLQSENSNLGFTDKNYWLRFELTNTSKDFTTLYLETGRPITDIVNLHQVKHGQLIASFENGDLIPLSQRAIKHRKVLFPLKLEAGESYTFYINFQSDGEVINLPLNLFDAESLMEQSYFEQLIFGGFYGILVLAGVIYLFFYFGIREKSFLLYSFYVLSIILLHLGLDGYFFQYFTPEAGWLSQRSILIFAAFSAIAFGRYTQVYLKVREYSPFIHKSFNILLIFLGLLMVLIFTVSAGIIFYYPLVNLLGILILFHVIASLVTGYLKGKSPDIFFSLGITFFFLGFLVFILNNFSLIPNSFLTEYSSKLGTGLEVMFLSLSMANRIRLLKTEKEKMQELALEKSEESNEIKSFFLSNISHELRTPLNAIIGLSKSVQEQINDENAKASLEVIQYSSLGLLSAINDILDYSRIEKKELKLENKVFDFQKLLKEIRTNTETQASDKNLKFIYEEIGQIPKFIVGDIARTRQIFQNLLGNALKFTPEGSFKLSIETRQVEKEKVNLFIKITDTGVGIPKQKLNSIFESFMQETINDKRKFGGFGLGLCIVKALVELFDGQLEIRSQEGEGTEVRLSLDFEVKKLEKDQVPDYLKNGANTNRTKKILVVEDNAVNQMVMKSILKKWSNTDFDLAYNGLEALEKLKENKFDLILMDLQMPEMDGYETTEAIRAGAAGNDYSQIPIIAVTADATEKAKNKAFAVGMDDYITKPVDREELFKKVQKCFFLQKVNLKGLIQK</sequence>
<organism evidence="10 11">
    <name type="scientific">Indibacter alkaliphilus (strain CCUG 57479 / KCTC 22604 / LW1)</name>
    <dbReference type="NCBI Taxonomy" id="1189612"/>
    <lineage>
        <taxon>Bacteria</taxon>
        <taxon>Pseudomonadati</taxon>
        <taxon>Bacteroidota</taxon>
        <taxon>Cytophagia</taxon>
        <taxon>Cytophagales</taxon>
        <taxon>Cyclobacteriaceae</taxon>
    </lineage>
</organism>
<dbReference type="eggNOG" id="COG2205">
    <property type="taxonomic scope" value="Bacteria"/>
</dbReference>
<dbReference type="PANTHER" id="PTHR43047">
    <property type="entry name" value="TWO-COMPONENT HISTIDINE PROTEIN KINASE"/>
    <property type="match status" value="1"/>
</dbReference>
<evidence type="ECO:0000259" key="8">
    <source>
        <dbReference type="PROSITE" id="PS50109"/>
    </source>
</evidence>
<keyword evidence="4 10" id="KW-0808">Transferase</keyword>
<protein>
    <recommendedName>
        <fullName evidence="2">histidine kinase</fullName>
        <ecNumber evidence="2">2.7.13.3</ecNumber>
    </recommendedName>
</protein>
<dbReference type="RefSeq" id="WP_009032610.1">
    <property type="nucleotide sequence ID" value="NZ_ALWO02000023.1"/>
</dbReference>
<feature type="transmembrane region" description="Helical" evidence="7">
    <location>
        <begin position="184"/>
        <end position="205"/>
    </location>
</feature>
<dbReference type="InterPro" id="IPR011623">
    <property type="entry name" value="7TMR_DISM_rcpt_extracell_dom1"/>
</dbReference>
<gene>
    <name evidence="10" type="ORF">A33Q_1297</name>
</gene>
<dbReference type="GO" id="GO:0009927">
    <property type="term" value="F:histidine phosphotransfer kinase activity"/>
    <property type="evidence" value="ECO:0007669"/>
    <property type="project" value="TreeGrafter"/>
</dbReference>
<dbReference type="Pfam" id="PF00512">
    <property type="entry name" value="HisKA"/>
    <property type="match status" value="1"/>
</dbReference>
<dbReference type="Gene3D" id="3.30.565.10">
    <property type="entry name" value="Histidine kinase-like ATPase, C-terminal domain"/>
    <property type="match status" value="1"/>
</dbReference>
<evidence type="ECO:0000256" key="5">
    <source>
        <dbReference type="ARBA" id="ARBA00022777"/>
    </source>
</evidence>
<feature type="transmembrane region" description="Helical" evidence="7">
    <location>
        <begin position="336"/>
        <end position="360"/>
    </location>
</feature>
<dbReference type="EC" id="2.7.13.3" evidence="2"/>
<dbReference type="SUPFAM" id="SSF52172">
    <property type="entry name" value="CheY-like"/>
    <property type="match status" value="1"/>
</dbReference>
<feature type="domain" description="Response regulatory" evidence="9">
    <location>
        <begin position="664"/>
        <end position="784"/>
    </location>
</feature>
<comment type="caution">
    <text evidence="10">The sequence shown here is derived from an EMBL/GenBank/DDBJ whole genome shotgun (WGS) entry which is preliminary data.</text>
</comment>
<dbReference type="Gene3D" id="1.10.287.130">
    <property type="match status" value="1"/>
</dbReference>
<dbReference type="InterPro" id="IPR003661">
    <property type="entry name" value="HisK_dim/P_dom"/>
</dbReference>
<evidence type="ECO:0000256" key="3">
    <source>
        <dbReference type="ARBA" id="ARBA00022553"/>
    </source>
</evidence>
<dbReference type="Pfam" id="PF07695">
    <property type="entry name" value="7TMR-DISM_7TM"/>
    <property type="match status" value="1"/>
</dbReference>
<evidence type="ECO:0000313" key="10">
    <source>
        <dbReference type="EMBL" id="EOZ98643.1"/>
    </source>
</evidence>
<evidence type="ECO:0000256" key="1">
    <source>
        <dbReference type="ARBA" id="ARBA00000085"/>
    </source>
</evidence>
<dbReference type="PANTHER" id="PTHR43047:SF72">
    <property type="entry name" value="OSMOSENSING HISTIDINE PROTEIN KINASE SLN1"/>
    <property type="match status" value="1"/>
</dbReference>
<name>S2E8M1_INDAL</name>
<evidence type="ECO:0000259" key="9">
    <source>
        <dbReference type="PROSITE" id="PS50110"/>
    </source>
</evidence>
<dbReference type="InterPro" id="IPR005467">
    <property type="entry name" value="His_kinase_dom"/>
</dbReference>
<dbReference type="PROSITE" id="PS50109">
    <property type="entry name" value="HIS_KIN"/>
    <property type="match status" value="1"/>
</dbReference>
<evidence type="ECO:0000256" key="6">
    <source>
        <dbReference type="PROSITE-ProRule" id="PRU00169"/>
    </source>
</evidence>
<keyword evidence="7" id="KW-0812">Transmembrane</keyword>
<dbReference type="InterPro" id="IPR004358">
    <property type="entry name" value="Sig_transdc_His_kin-like_C"/>
</dbReference>
<dbReference type="InterPro" id="IPR036890">
    <property type="entry name" value="HATPase_C_sf"/>
</dbReference>
<dbReference type="SMART" id="SM00448">
    <property type="entry name" value="REC"/>
    <property type="match status" value="1"/>
</dbReference>
<dbReference type="SUPFAM" id="SSF47384">
    <property type="entry name" value="Homodimeric domain of signal transducing histidine kinase"/>
    <property type="match status" value="1"/>
</dbReference>
<dbReference type="GO" id="GO:0000155">
    <property type="term" value="F:phosphorelay sensor kinase activity"/>
    <property type="evidence" value="ECO:0007669"/>
    <property type="project" value="InterPro"/>
</dbReference>
<dbReference type="STRING" id="1189612.A33Q_1297"/>
<dbReference type="SUPFAM" id="SSF55874">
    <property type="entry name" value="ATPase domain of HSP90 chaperone/DNA topoisomerase II/histidine kinase"/>
    <property type="match status" value="1"/>
</dbReference>
<feature type="transmembrane region" description="Helical" evidence="7">
    <location>
        <begin position="212"/>
        <end position="229"/>
    </location>
</feature>
<evidence type="ECO:0000256" key="2">
    <source>
        <dbReference type="ARBA" id="ARBA00012438"/>
    </source>
</evidence>
<dbReference type="PRINTS" id="PR00344">
    <property type="entry name" value="BCTRLSENSOR"/>
</dbReference>
<dbReference type="InterPro" id="IPR011006">
    <property type="entry name" value="CheY-like_superfamily"/>
</dbReference>
<dbReference type="eggNOG" id="COG0784">
    <property type="taxonomic scope" value="Bacteria"/>
</dbReference>
<dbReference type="OrthoDB" id="9816309at2"/>
<dbReference type="Gene3D" id="2.60.40.2380">
    <property type="match status" value="1"/>
</dbReference>
<dbReference type="CDD" id="cd00082">
    <property type="entry name" value="HisKA"/>
    <property type="match status" value="1"/>
</dbReference>
<evidence type="ECO:0000256" key="4">
    <source>
        <dbReference type="ARBA" id="ARBA00022679"/>
    </source>
</evidence>